<accession>A0A061DB87</accession>
<proteinExistence type="predicted"/>
<keyword evidence="2" id="KW-1185">Reference proteome</keyword>
<dbReference type="EMBL" id="LK391711">
    <property type="protein sequence ID" value="CDR97956.1"/>
    <property type="molecule type" value="Genomic_DNA"/>
</dbReference>
<sequence length="253" mass="27910">MVYKSLTEAPHNLKEGIDWLIAVKGDDAANNLMAIGTAVHKFLADKPVGFAEVPALENVKRISKEFLGKPELKDQWPVNFMLRKFNQPMDKNPNIFVKIFGDVEESDYKNVIQDKSVSAETIAKDIGDVVNCCEQFLEKVKIPDQYKSAYSSEATWDASCAKDPESCAIILVGIAPMLYAGLNSLMASCIAAFFRGLNSKAHRPTQQLLQALGCIEPECRAGISVPNIIMALGGMDKSVMTTIYDLSGFWAFY</sequence>
<dbReference type="OrthoDB" id="10324741at2759"/>
<name>A0A061DB87_BABBI</name>
<dbReference type="Proteomes" id="UP000033188">
    <property type="component" value="Chromosome 5"/>
</dbReference>
<dbReference type="VEuPathDB" id="PiroplasmaDB:BBBOND_0404440"/>
<protein>
    <submittedName>
        <fullName evidence="1">Uncharacterized protein</fullName>
    </submittedName>
</protein>
<evidence type="ECO:0000313" key="2">
    <source>
        <dbReference type="Proteomes" id="UP000033188"/>
    </source>
</evidence>
<dbReference type="KEGG" id="bbig:BBBOND_0404440"/>
<dbReference type="GeneID" id="24566497"/>
<dbReference type="AlphaFoldDB" id="A0A061DB87"/>
<organism evidence="1 2">
    <name type="scientific">Babesia bigemina</name>
    <dbReference type="NCBI Taxonomy" id="5866"/>
    <lineage>
        <taxon>Eukaryota</taxon>
        <taxon>Sar</taxon>
        <taxon>Alveolata</taxon>
        <taxon>Apicomplexa</taxon>
        <taxon>Aconoidasida</taxon>
        <taxon>Piroplasmida</taxon>
        <taxon>Babesiidae</taxon>
        <taxon>Babesia</taxon>
    </lineage>
</organism>
<reference evidence="2" key="1">
    <citation type="journal article" date="2014" name="Nucleic Acids Res.">
        <title>The evolutionary dynamics of variant antigen genes in Babesia reveal a history of genomic innovation underlying host-parasite interaction.</title>
        <authorList>
            <person name="Jackson A.P."/>
            <person name="Otto T.D."/>
            <person name="Darby A."/>
            <person name="Ramaprasad A."/>
            <person name="Xia D."/>
            <person name="Echaide I.E."/>
            <person name="Farber M."/>
            <person name="Gahlot S."/>
            <person name="Gamble J."/>
            <person name="Gupta D."/>
            <person name="Gupta Y."/>
            <person name="Jackson L."/>
            <person name="Malandrin L."/>
            <person name="Malas T.B."/>
            <person name="Moussa E."/>
            <person name="Nair M."/>
            <person name="Reid A.J."/>
            <person name="Sanders M."/>
            <person name="Sharma J."/>
            <person name="Tracey A."/>
            <person name="Quail M.A."/>
            <person name="Weir W."/>
            <person name="Wastling J.M."/>
            <person name="Hall N."/>
            <person name="Willadsen P."/>
            <person name="Lingelbach K."/>
            <person name="Shiels B."/>
            <person name="Tait A."/>
            <person name="Berriman M."/>
            <person name="Allred D.R."/>
            <person name="Pain A."/>
        </authorList>
    </citation>
    <scope>NUCLEOTIDE SEQUENCE [LARGE SCALE GENOMIC DNA]</scope>
    <source>
        <strain evidence="2">Bond</strain>
    </source>
</reference>
<evidence type="ECO:0000313" key="1">
    <source>
        <dbReference type="EMBL" id="CDR97956.1"/>
    </source>
</evidence>
<gene>
    <name evidence="1" type="ORF">BBBOND_0404440</name>
</gene>
<dbReference type="RefSeq" id="XP_012770142.1">
    <property type="nucleotide sequence ID" value="XM_012914688.1"/>
</dbReference>